<dbReference type="Pfam" id="PF14322">
    <property type="entry name" value="SusD-like_3"/>
    <property type="match status" value="1"/>
</dbReference>
<dbReference type="InterPro" id="IPR033985">
    <property type="entry name" value="SusD-like_N"/>
</dbReference>
<dbReference type="InterPro" id="IPR012944">
    <property type="entry name" value="SusD_RagB_dom"/>
</dbReference>
<evidence type="ECO:0000256" key="5">
    <source>
        <dbReference type="ARBA" id="ARBA00023237"/>
    </source>
</evidence>
<keyword evidence="4" id="KW-0472">Membrane</keyword>
<reference evidence="9" key="1">
    <citation type="submission" date="2016-10" db="EMBL/GenBank/DDBJ databases">
        <authorList>
            <person name="Varghese N."/>
            <person name="Submissions S."/>
        </authorList>
    </citation>
    <scope>NUCLEOTIDE SEQUENCE [LARGE SCALE GENOMIC DNA]</scope>
    <source>
        <strain evidence="9">DSM 25329</strain>
    </source>
</reference>
<comment type="subcellular location">
    <subcellularLocation>
        <location evidence="1">Cell outer membrane</location>
    </subcellularLocation>
</comment>
<evidence type="ECO:0000256" key="4">
    <source>
        <dbReference type="ARBA" id="ARBA00023136"/>
    </source>
</evidence>
<dbReference type="Pfam" id="PF07980">
    <property type="entry name" value="SusD_RagB"/>
    <property type="match status" value="1"/>
</dbReference>
<organism evidence="8 9">
    <name type="scientific">Dyadobacter soli</name>
    <dbReference type="NCBI Taxonomy" id="659014"/>
    <lineage>
        <taxon>Bacteria</taxon>
        <taxon>Pseudomonadati</taxon>
        <taxon>Bacteroidota</taxon>
        <taxon>Cytophagia</taxon>
        <taxon>Cytophagales</taxon>
        <taxon>Spirosomataceae</taxon>
        <taxon>Dyadobacter</taxon>
    </lineage>
</organism>
<dbReference type="GO" id="GO:0009279">
    <property type="term" value="C:cell outer membrane"/>
    <property type="evidence" value="ECO:0007669"/>
    <property type="project" value="UniProtKB-SubCell"/>
</dbReference>
<evidence type="ECO:0000259" key="6">
    <source>
        <dbReference type="Pfam" id="PF07980"/>
    </source>
</evidence>
<protein>
    <submittedName>
        <fullName evidence="8">Starch-binding associating with outer membrane</fullName>
    </submittedName>
</protein>
<dbReference type="PROSITE" id="PS51257">
    <property type="entry name" value="PROKAR_LIPOPROTEIN"/>
    <property type="match status" value="1"/>
</dbReference>
<feature type="domain" description="SusD-like N-terminal" evidence="7">
    <location>
        <begin position="102"/>
        <end position="221"/>
    </location>
</feature>
<evidence type="ECO:0000256" key="1">
    <source>
        <dbReference type="ARBA" id="ARBA00004442"/>
    </source>
</evidence>
<feature type="domain" description="RagB/SusD" evidence="6">
    <location>
        <begin position="303"/>
        <end position="618"/>
    </location>
</feature>
<dbReference type="SUPFAM" id="SSF48452">
    <property type="entry name" value="TPR-like"/>
    <property type="match status" value="1"/>
</dbReference>
<dbReference type="AlphaFoldDB" id="A0A1G7LNY8"/>
<gene>
    <name evidence="8" type="ORF">SAMN04487996_11141</name>
</gene>
<keyword evidence="5" id="KW-0998">Cell outer membrane</keyword>
<evidence type="ECO:0000259" key="7">
    <source>
        <dbReference type="Pfam" id="PF14322"/>
    </source>
</evidence>
<keyword evidence="3" id="KW-0732">Signal</keyword>
<dbReference type="EMBL" id="FNAN01000011">
    <property type="protein sequence ID" value="SDF51205.1"/>
    <property type="molecule type" value="Genomic_DNA"/>
</dbReference>
<dbReference type="Gene3D" id="1.25.40.390">
    <property type="match status" value="1"/>
</dbReference>
<evidence type="ECO:0000313" key="8">
    <source>
        <dbReference type="EMBL" id="SDF51205.1"/>
    </source>
</evidence>
<dbReference type="OrthoDB" id="5694214at2"/>
<evidence type="ECO:0000313" key="9">
    <source>
        <dbReference type="Proteomes" id="UP000198748"/>
    </source>
</evidence>
<accession>A0A1G7LNY8</accession>
<name>A0A1G7LNY8_9BACT</name>
<dbReference type="STRING" id="659014.SAMN04487996_11141"/>
<sequence>MSYLKNTLTLLLVLVAMSCGDVLDKQPLDKLQGENLFSNPEGVKLYMANLYYQLPIEDFTFFRQGFNWNTGDPNNGGFAPAMSTDEAVHTEFGDFVGDGDFQWWDQGYKLIRDVNILIDIIPTLDVTDDERKALIGESAFIRAYAYFALVKRYGGVPLITSVQKYEGDVEALKVPRSTEKETWDFVLKECDTAIGNLGDSWPGGERRATKWVAYALKSRAALHAASLAKYADRAPISGTAVDQKLVGLDRAAAAEFYKAAADASEAIISSGKFNLYKPSPATPEEAANNYRLLFEDPNNAPEEAIFIKGYARPGAGTGHNYGIWFQPNQTANGWPHPGRMNPTLELMDVYESYDKPGENAPLTTSAAANDLTDYTGFNASKQYKRFDTENDIFKGKDARMWATMILPGTSWKGQKIVIQAGFIKPDGSTQIMGGEPFTVNGKTYHTYGAADRTQYSGFDTWGGNNTRTGVSFKKFLNEGLNIAPGWNQCVTDFADFRYAEILLNYAEAIAESGTGDKVKGAKALNDIRRRAGHKTEIPLTINSVIRERRVELAFENKRFWDLIRRREYHTVFNNTMRHAILPILDLRVTPAKYIFVRVNVPRSNPSTFDYRQYYRSIPGIGANGLVQNPQY</sequence>
<comment type="similarity">
    <text evidence="2">Belongs to the SusD family.</text>
</comment>
<evidence type="ECO:0000256" key="3">
    <source>
        <dbReference type="ARBA" id="ARBA00022729"/>
    </source>
</evidence>
<dbReference type="RefSeq" id="WP_090153271.1">
    <property type="nucleotide sequence ID" value="NZ_FNAN01000011.1"/>
</dbReference>
<dbReference type="Proteomes" id="UP000198748">
    <property type="component" value="Unassembled WGS sequence"/>
</dbReference>
<proteinExistence type="inferred from homology"/>
<dbReference type="InterPro" id="IPR011990">
    <property type="entry name" value="TPR-like_helical_dom_sf"/>
</dbReference>
<keyword evidence="9" id="KW-1185">Reference proteome</keyword>
<evidence type="ECO:0000256" key="2">
    <source>
        <dbReference type="ARBA" id="ARBA00006275"/>
    </source>
</evidence>